<dbReference type="STRING" id="43989.cce_5169"/>
<evidence type="ECO:0000313" key="3">
    <source>
        <dbReference type="Proteomes" id="UP000001203"/>
    </source>
</evidence>
<dbReference type="HOGENOM" id="CLU_2842443_0_0_3"/>
<feature type="transmembrane region" description="Helical" evidence="1">
    <location>
        <begin position="46"/>
        <end position="63"/>
    </location>
</feature>
<gene>
    <name evidence="2" type="ordered locus">cce_5169</name>
</gene>
<evidence type="ECO:0000256" key="1">
    <source>
        <dbReference type="SAM" id="Phobius"/>
    </source>
</evidence>
<sequence length="65" mass="7874">MADQRNLITGNMCLRLFVPLVSNLLSRQLIFINFYRNIIRNNHPNFIVIIFYRHILFNYVLVFQC</sequence>
<dbReference type="KEGG" id="cyt:cce_5169"/>
<dbReference type="AlphaFoldDB" id="B1X304"/>
<keyword evidence="1" id="KW-0472">Membrane</keyword>
<organism evidence="2 3">
    <name type="scientific">Crocosphaera subtropica (strain ATCC 51142 / BH68)</name>
    <name type="common">Cyanothece sp. (strain ATCC 51142)</name>
    <dbReference type="NCBI Taxonomy" id="43989"/>
    <lineage>
        <taxon>Bacteria</taxon>
        <taxon>Bacillati</taxon>
        <taxon>Cyanobacteriota</taxon>
        <taxon>Cyanophyceae</taxon>
        <taxon>Oscillatoriophycideae</taxon>
        <taxon>Chroococcales</taxon>
        <taxon>Aphanothecaceae</taxon>
        <taxon>Crocosphaera</taxon>
        <taxon>Crocosphaera subtropica</taxon>
    </lineage>
</organism>
<protein>
    <submittedName>
        <fullName evidence="2">Uncharacterized protein</fullName>
    </submittedName>
</protein>
<feature type="transmembrane region" description="Helical" evidence="1">
    <location>
        <begin position="12"/>
        <end position="34"/>
    </location>
</feature>
<keyword evidence="3" id="KW-1185">Reference proteome</keyword>
<accession>B1X304</accession>
<reference evidence="2 3" key="1">
    <citation type="journal article" date="2008" name="Proc. Natl. Acad. Sci. U.S.A.">
        <title>The genome of Cyanothece 51142, a unicellular diazotrophic cyanobacterium important in the marine nitrogen cycle.</title>
        <authorList>
            <person name="Welsh E.A."/>
            <person name="Liberton M."/>
            <person name="Stoeckel J."/>
            <person name="Loh T."/>
            <person name="Elvitigala T."/>
            <person name="Wang C."/>
            <person name="Wollam A."/>
            <person name="Fulton R.S."/>
            <person name="Clifton S.W."/>
            <person name="Jacobs J.M."/>
            <person name="Aurora R."/>
            <person name="Ghosh B.K."/>
            <person name="Sherman L.A."/>
            <person name="Smith R.D."/>
            <person name="Wilson R.K."/>
            <person name="Pakrasi H.B."/>
        </authorList>
    </citation>
    <scope>NUCLEOTIDE SEQUENCE [LARGE SCALE GENOMIC DNA]</scope>
    <source>
        <strain evidence="3">ATCC 51142 / BH68</strain>
    </source>
</reference>
<keyword evidence="1" id="KW-0812">Transmembrane</keyword>
<dbReference type="EMBL" id="CP000807">
    <property type="protein sequence ID" value="ACB54515.1"/>
    <property type="molecule type" value="Genomic_DNA"/>
</dbReference>
<dbReference type="Proteomes" id="UP000001203">
    <property type="component" value="Chromosome linear"/>
</dbReference>
<name>B1X304_CROS5</name>
<evidence type="ECO:0000313" key="2">
    <source>
        <dbReference type="EMBL" id="ACB54515.1"/>
    </source>
</evidence>
<keyword evidence="1" id="KW-1133">Transmembrane helix</keyword>
<proteinExistence type="predicted"/>